<evidence type="ECO:0000313" key="1">
    <source>
        <dbReference type="EMBL" id="KAL2060793.1"/>
    </source>
</evidence>
<proteinExistence type="predicted"/>
<dbReference type="PANTHER" id="PTHR40050">
    <property type="entry name" value="INNER SPORE COAT PROTEIN H"/>
    <property type="match status" value="1"/>
</dbReference>
<evidence type="ECO:0000313" key="2">
    <source>
        <dbReference type="Proteomes" id="UP001595075"/>
    </source>
</evidence>
<organism evidence="1 2">
    <name type="scientific">Oculimacula yallundae</name>
    <dbReference type="NCBI Taxonomy" id="86028"/>
    <lineage>
        <taxon>Eukaryota</taxon>
        <taxon>Fungi</taxon>
        <taxon>Dikarya</taxon>
        <taxon>Ascomycota</taxon>
        <taxon>Pezizomycotina</taxon>
        <taxon>Leotiomycetes</taxon>
        <taxon>Helotiales</taxon>
        <taxon>Ploettnerulaceae</taxon>
        <taxon>Oculimacula</taxon>
    </lineage>
</organism>
<comment type="caution">
    <text evidence="1">The sequence shown here is derived from an EMBL/GenBank/DDBJ whole genome shotgun (WGS) entry which is preliminary data.</text>
</comment>
<dbReference type="PANTHER" id="PTHR40050:SF1">
    <property type="entry name" value="INNER SPORE COAT PROTEIN H"/>
    <property type="match status" value="1"/>
</dbReference>
<sequence>MGKSQDQLDAFYGIDNLITVEITMPEEQWAALMACEPRGGICNFEYVGGPRFDWYKASSVTISGTHALKKKATFTDVGIIKKSYCGSFSKTKPSVRLDFARNIKENEDVIEKLIGTKSITLNNCKQDPAYIRQPFGYEIFRSTHSKMQLCQDDRKWCRHVSSNSFYIFPSPVPRLLSLLYLPENLLHRGVFVNLEQYKKPLLKNNFDGNDKGNLYELDAGDDLEPAVIKAEKISFESGGAEDQKDLLLAAEAIASDGLAGAKKVIDYDAFIKLYAMETIIKHRDGFTINTNNTYLYNDMKAVDNPTIRDLNLKFIPCGIDQLLREVKDFEMGSKAILARLILADPKAKADLLSAIRYYATEIFSKANHDKVLKPYIDRLEALVARAGAMPESAINSLRHEVKLVRSGAYQHLGEFPSDASFVARVSGVCIPTSNSEYIPEATPSKFGGELFKTGYFLLKCKATGKYVSFGDEKEVVQVGDKAQAAQFYLY</sequence>
<keyword evidence="2" id="KW-1185">Reference proteome</keyword>
<dbReference type="Proteomes" id="UP001595075">
    <property type="component" value="Unassembled WGS sequence"/>
</dbReference>
<dbReference type="Pfam" id="PF08757">
    <property type="entry name" value="CotH"/>
    <property type="match status" value="1"/>
</dbReference>
<dbReference type="EMBL" id="JAZHXI010000020">
    <property type="protein sequence ID" value="KAL2060793.1"/>
    <property type="molecule type" value="Genomic_DNA"/>
</dbReference>
<accession>A0ABR4BT16</accession>
<reference evidence="1 2" key="1">
    <citation type="journal article" date="2024" name="Commun. Biol.">
        <title>Comparative genomic analysis of thermophilic fungi reveals convergent evolutionary adaptations and gene losses.</title>
        <authorList>
            <person name="Steindorff A.S."/>
            <person name="Aguilar-Pontes M.V."/>
            <person name="Robinson A.J."/>
            <person name="Andreopoulos B."/>
            <person name="LaButti K."/>
            <person name="Kuo A."/>
            <person name="Mondo S."/>
            <person name="Riley R."/>
            <person name="Otillar R."/>
            <person name="Haridas S."/>
            <person name="Lipzen A."/>
            <person name="Grimwood J."/>
            <person name="Schmutz J."/>
            <person name="Clum A."/>
            <person name="Reid I.D."/>
            <person name="Moisan M.C."/>
            <person name="Butler G."/>
            <person name="Nguyen T.T.M."/>
            <person name="Dewar K."/>
            <person name="Conant G."/>
            <person name="Drula E."/>
            <person name="Henrissat B."/>
            <person name="Hansel C."/>
            <person name="Singer S."/>
            <person name="Hutchinson M.I."/>
            <person name="de Vries R.P."/>
            <person name="Natvig D.O."/>
            <person name="Powell A.J."/>
            <person name="Tsang A."/>
            <person name="Grigoriev I.V."/>
        </authorList>
    </citation>
    <scope>NUCLEOTIDE SEQUENCE [LARGE SCALE GENOMIC DNA]</scope>
    <source>
        <strain evidence="1 2">CBS 494.80</strain>
    </source>
</reference>
<name>A0ABR4BT16_9HELO</name>
<dbReference type="InterPro" id="IPR014867">
    <property type="entry name" value="Spore_coat_CotH_CotH2/3/7"/>
</dbReference>
<gene>
    <name evidence="1" type="ORF">VTL71DRAFT_8845</name>
</gene>
<protein>
    <submittedName>
        <fullName evidence="1">Uncharacterized protein</fullName>
    </submittedName>
</protein>